<dbReference type="Proteomes" id="UP001152607">
    <property type="component" value="Unassembled WGS sequence"/>
</dbReference>
<evidence type="ECO:0000313" key="2">
    <source>
        <dbReference type="Proteomes" id="UP001152607"/>
    </source>
</evidence>
<reference evidence="1" key="1">
    <citation type="submission" date="2023-01" db="EMBL/GenBank/DDBJ databases">
        <authorList>
            <person name="Van Ghelder C."/>
            <person name="Rancurel C."/>
        </authorList>
    </citation>
    <scope>NUCLEOTIDE SEQUENCE</scope>
    <source>
        <strain evidence="1">CNCM I-4278</strain>
    </source>
</reference>
<accession>A0A9W4U895</accession>
<organism evidence="1 2">
    <name type="scientific">Periconia digitata</name>
    <dbReference type="NCBI Taxonomy" id="1303443"/>
    <lineage>
        <taxon>Eukaryota</taxon>
        <taxon>Fungi</taxon>
        <taxon>Dikarya</taxon>
        <taxon>Ascomycota</taxon>
        <taxon>Pezizomycotina</taxon>
        <taxon>Dothideomycetes</taxon>
        <taxon>Pleosporomycetidae</taxon>
        <taxon>Pleosporales</taxon>
        <taxon>Massarineae</taxon>
        <taxon>Periconiaceae</taxon>
        <taxon>Periconia</taxon>
    </lineage>
</organism>
<name>A0A9W4U895_9PLEO</name>
<dbReference type="AlphaFoldDB" id="A0A9W4U895"/>
<dbReference type="EMBL" id="CAOQHR010000002">
    <property type="protein sequence ID" value="CAI6331055.1"/>
    <property type="molecule type" value="Genomic_DNA"/>
</dbReference>
<gene>
    <name evidence="1" type="ORF">PDIGIT_LOCUS4379</name>
</gene>
<sequence>MAISKLSDDLIIEIAKQLKQTADNNQSLYAFIQVCQRWNRYGLPMFYGNIAISNETLQPFTRSFNAAAHGPSVRSLTLHIKQDLGIPPQLRASNPLLFPKKADEPDSIENSLPERVAEFVTLIPHFSNLSSFSLKMDLSSSRSVPRATLIKLLEALPASCTHLELDTNAQDHREEGEDAHVCDAIRDVLPRMQNARIRISAMCCKMFGTKDTALDEFTPLQLPNLKSLVLNCAIASGLQVQSCGGLDWTGQAKGPDAGVELAWRQVTSSLMNLVAHDTEGNLADACIYALNATLIADVTQTTIRANLVTQETSAFPILRLSRPFQDPSYYSVRMLDGSAQVVNLSSQIESLVEGHIWRDIRGGSRLPTVLSKAGRTVLPSFAWGCAVVPLPGQTEEEWIAENKSKGLPSFLWDEEKVGRQIMRAEIRTGDRFLGVVPIKLDIPEGWVIAHGRLISAPD</sequence>
<evidence type="ECO:0000313" key="1">
    <source>
        <dbReference type="EMBL" id="CAI6331055.1"/>
    </source>
</evidence>
<proteinExistence type="predicted"/>
<comment type="caution">
    <text evidence="1">The sequence shown here is derived from an EMBL/GenBank/DDBJ whole genome shotgun (WGS) entry which is preliminary data.</text>
</comment>
<protein>
    <submittedName>
        <fullName evidence="1">Uncharacterized protein</fullName>
    </submittedName>
</protein>
<dbReference type="OrthoDB" id="4192220at2759"/>
<keyword evidence="2" id="KW-1185">Reference proteome</keyword>